<keyword evidence="3 7" id="KW-0812">Transmembrane</keyword>
<organism evidence="8 9">
    <name type="scientific">Sphagnum troendelagicum</name>
    <dbReference type="NCBI Taxonomy" id="128251"/>
    <lineage>
        <taxon>Eukaryota</taxon>
        <taxon>Viridiplantae</taxon>
        <taxon>Streptophyta</taxon>
        <taxon>Embryophyta</taxon>
        <taxon>Bryophyta</taxon>
        <taxon>Sphagnophytina</taxon>
        <taxon>Sphagnopsida</taxon>
        <taxon>Sphagnales</taxon>
        <taxon>Sphagnaceae</taxon>
        <taxon>Sphagnum</taxon>
    </lineage>
</organism>
<dbReference type="PANTHER" id="PTHR12668">
    <property type="entry name" value="TRANSMEMBRANE PROTEIN 14, 15"/>
    <property type="match status" value="1"/>
</dbReference>
<feature type="region of interest" description="Disordered" evidence="6">
    <location>
        <begin position="119"/>
        <end position="166"/>
    </location>
</feature>
<sequence>MAMASSSVSLLRFSPLSASSVASSPFRRITISRSPSSRNRRRRLLFSKVIRAVGYGLPDYGAPKPYHSPGGALKPPSAPVPGSEPVEPSTAARSFWNYGTPSNYSAPVNYKTPGDYRAPSAYGPGVQGTEGQQDLVLEGGSGGGQENGGSGGGGGGGSGKGGQGEEGSDFIKKMSLSQKLTLAYAALVGVGGVIGFFKTGSNKSLLAGGGSALVLYYVYLTLPHNPFLASAIGLGISSMLLIVMGSRFKNSGKVFPAGVVSLFSLIMTGGYLHGMLRKSHA</sequence>
<keyword evidence="4 7" id="KW-1133">Transmembrane helix</keyword>
<evidence type="ECO:0000256" key="2">
    <source>
        <dbReference type="ARBA" id="ARBA00007590"/>
    </source>
</evidence>
<dbReference type="InterPro" id="IPR005349">
    <property type="entry name" value="TMEM14"/>
</dbReference>
<feature type="transmembrane region" description="Helical" evidence="7">
    <location>
        <begin position="255"/>
        <end position="276"/>
    </location>
</feature>
<evidence type="ECO:0000313" key="8">
    <source>
        <dbReference type="EMBL" id="CAK9216000.1"/>
    </source>
</evidence>
<evidence type="ECO:0008006" key="10">
    <source>
        <dbReference type="Google" id="ProtNLM"/>
    </source>
</evidence>
<reference evidence="8" key="1">
    <citation type="submission" date="2024-02" db="EMBL/GenBank/DDBJ databases">
        <authorList>
            <consortium name="ELIXIR-Norway"/>
            <consortium name="Elixir Norway"/>
        </authorList>
    </citation>
    <scope>NUCLEOTIDE SEQUENCE</scope>
</reference>
<evidence type="ECO:0000256" key="6">
    <source>
        <dbReference type="SAM" id="MobiDB-lite"/>
    </source>
</evidence>
<keyword evidence="9" id="KW-1185">Reference proteome</keyword>
<evidence type="ECO:0000256" key="7">
    <source>
        <dbReference type="SAM" id="Phobius"/>
    </source>
</evidence>
<dbReference type="PANTHER" id="PTHR12668:SF37">
    <property type="entry name" value="PROTEIN FATTY ACID EXPORT 2, CHLOROPLASTIC"/>
    <property type="match status" value="1"/>
</dbReference>
<gene>
    <name evidence="8" type="ORF">CSSPTR1EN2_LOCUS13149</name>
</gene>
<name>A0ABP0U9Q0_9BRYO</name>
<comment type="similarity">
    <text evidence="2">Belongs to the TMEM14 family.</text>
</comment>
<evidence type="ECO:0000256" key="5">
    <source>
        <dbReference type="ARBA" id="ARBA00023136"/>
    </source>
</evidence>
<accession>A0ABP0U9Q0</accession>
<keyword evidence="5 7" id="KW-0472">Membrane</keyword>
<protein>
    <recommendedName>
        <fullName evidence="10">Protein FATTY ACID EXPORT 2, chloroplastic</fullName>
    </recommendedName>
</protein>
<feature type="compositionally biased region" description="Gly residues" evidence="6">
    <location>
        <begin position="139"/>
        <end position="165"/>
    </location>
</feature>
<feature type="region of interest" description="Disordered" evidence="6">
    <location>
        <begin position="66"/>
        <end position="90"/>
    </location>
</feature>
<proteinExistence type="inferred from homology"/>
<feature type="transmembrane region" description="Helical" evidence="7">
    <location>
        <begin position="204"/>
        <end position="220"/>
    </location>
</feature>
<dbReference type="Proteomes" id="UP001497512">
    <property type="component" value="Chromosome 2"/>
</dbReference>
<evidence type="ECO:0000256" key="1">
    <source>
        <dbReference type="ARBA" id="ARBA00004370"/>
    </source>
</evidence>
<evidence type="ECO:0000313" key="9">
    <source>
        <dbReference type="Proteomes" id="UP001497512"/>
    </source>
</evidence>
<dbReference type="Pfam" id="PF03647">
    <property type="entry name" value="Tmemb_14"/>
    <property type="match status" value="1"/>
</dbReference>
<evidence type="ECO:0000256" key="3">
    <source>
        <dbReference type="ARBA" id="ARBA00022692"/>
    </source>
</evidence>
<dbReference type="InterPro" id="IPR044890">
    <property type="entry name" value="TMEM14_sf"/>
</dbReference>
<dbReference type="EMBL" id="OZ019894">
    <property type="protein sequence ID" value="CAK9216000.1"/>
    <property type="molecule type" value="Genomic_DNA"/>
</dbReference>
<evidence type="ECO:0000256" key="4">
    <source>
        <dbReference type="ARBA" id="ARBA00022989"/>
    </source>
</evidence>
<comment type="subcellular location">
    <subcellularLocation>
        <location evidence="1">Membrane</location>
    </subcellularLocation>
</comment>
<feature type="transmembrane region" description="Helical" evidence="7">
    <location>
        <begin position="180"/>
        <end position="197"/>
    </location>
</feature>
<feature type="transmembrane region" description="Helical" evidence="7">
    <location>
        <begin position="226"/>
        <end position="243"/>
    </location>
</feature>
<dbReference type="Gene3D" id="1.10.10.1740">
    <property type="entry name" value="Transmembrane protein 14-like"/>
    <property type="match status" value="1"/>
</dbReference>